<sequence>MLCTEPLYILGHILEISPFFFSALSFSFQIVNEQISPSFGITEFFPGIHPKVFFRSETNLRTIRLLPLSVQFNRCWHVEGYP</sequence>
<dbReference type="EMBL" id="CM004466">
    <property type="protein sequence ID" value="OCU02269.1"/>
    <property type="molecule type" value="Genomic_DNA"/>
</dbReference>
<proteinExistence type="predicted"/>
<reference evidence="2" key="1">
    <citation type="journal article" date="2016" name="Nature">
        <title>Genome evolution in the allotetraploid frog Xenopus laevis.</title>
        <authorList>
            <person name="Session A.M."/>
            <person name="Uno Y."/>
            <person name="Kwon T."/>
            <person name="Chapman J.A."/>
            <person name="Toyoda A."/>
            <person name="Takahashi S."/>
            <person name="Fukui A."/>
            <person name="Hikosaka A."/>
            <person name="Suzuki A."/>
            <person name="Kondo M."/>
            <person name="van Heeringen S.J."/>
            <person name="Quigley I."/>
            <person name="Heinz S."/>
            <person name="Ogino H."/>
            <person name="Ochi H."/>
            <person name="Hellsten U."/>
            <person name="Lyons J.B."/>
            <person name="Simakov O."/>
            <person name="Putnam N."/>
            <person name="Stites J."/>
            <person name="Kuroki Y."/>
            <person name="Tanaka T."/>
            <person name="Michiue T."/>
            <person name="Watanabe M."/>
            <person name="Bogdanovic O."/>
            <person name="Lister R."/>
            <person name="Georgiou G."/>
            <person name="Paranjpe S.S."/>
            <person name="van Kruijsbergen I."/>
            <person name="Shu S."/>
            <person name="Carlson J."/>
            <person name="Kinoshita T."/>
            <person name="Ohta Y."/>
            <person name="Mawaribuchi S."/>
            <person name="Jenkins J."/>
            <person name="Grimwood J."/>
            <person name="Schmutz J."/>
            <person name="Mitros T."/>
            <person name="Mozaffari S.V."/>
            <person name="Suzuki Y."/>
            <person name="Haramoto Y."/>
            <person name="Yamamoto T.S."/>
            <person name="Takagi C."/>
            <person name="Heald R."/>
            <person name="Miller K."/>
            <person name="Haudenschild C."/>
            <person name="Kitzman J."/>
            <person name="Nakayama T."/>
            <person name="Izutsu Y."/>
            <person name="Robert J."/>
            <person name="Fortriede J."/>
            <person name="Burns K."/>
            <person name="Lotay V."/>
            <person name="Karimi K."/>
            <person name="Yasuoka Y."/>
            <person name="Dichmann D.S."/>
            <person name="Flajnik M.F."/>
            <person name="Houston D.W."/>
            <person name="Shendure J."/>
            <person name="DuPasquier L."/>
            <person name="Vize P.D."/>
            <person name="Zorn A.M."/>
            <person name="Ito M."/>
            <person name="Marcotte E.M."/>
            <person name="Wallingford J.B."/>
            <person name="Ito Y."/>
            <person name="Asashima M."/>
            <person name="Ueno N."/>
            <person name="Matsuda Y."/>
            <person name="Veenstra G.J."/>
            <person name="Fujiyama A."/>
            <person name="Harland R.M."/>
            <person name="Taira M."/>
            <person name="Rokhsar D.S."/>
        </authorList>
    </citation>
    <scope>NUCLEOTIDE SEQUENCE [LARGE SCALE GENOMIC DNA]</scope>
    <source>
        <strain evidence="2">J</strain>
    </source>
</reference>
<organism evidence="1 2">
    <name type="scientific">Xenopus laevis</name>
    <name type="common">African clawed frog</name>
    <dbReference type="NCBI Taxonomy" id="8355"/>
    <lineage>
        <taxon>Eukaryota</taxon>
        <taxon>Metazoa</taxon>
        <taxon>Chordata</taxon>
        <taxon>Craniata</taxon>
        <taxon>Vertebrata</taxon>
        <taxon>Euteleostomi</taxon>
        <taxon>Amphibia</taxon>
        <taxon>Batrachia</taxon>
        <taxon>Anura</taxon>
        <taxon>Pipoidea</taxon>
        <taxon>Pipidae</taxon>
        <taxon>Xenopodinae</taxon>
        <taxon>Xenopus</taxon>
        <taxon>Xenopus</taxon>
    </lineage>
</organism>
<dbReference type="AlphaFoldDB" id="A0A974E2A8"/>
<evidence type="ECO:0000313" key="1">
    <source>
        <dbReference type="EMBL" id="OCU02269.1"/>
    </source>
</evidence>
<name>A0A974E2A8_XENLA</name>
<evidence type="ECO:0000313" key="2">
    <source>
        <dbReference type="Proteomes" id="UP000694892"/>
    </source>
</evidence>
<dbReference type="Proteomes" id="UP000694892">
    <property type="component" value="Chromosome 1L"/>
</dbReference>
<accession>A0A974E2A8</accession>
<protein>
    <submittedName>
        <fullName evidence="1">Uncharacterized protein</fullName>
    </submittedName>
</protein>
<gene>
    <name evidence="1" type="ORF">XELAEV_18008030mg</name>
</gene>